<feature type="domain" description="Major vault protein repeat" evidence="10">
    <location>
        <begin position="183"/>
        <end position="223"/>
    </location>
</feature>
<dbReference type="Gene3D" id="2.30.30.560">
    <property type="match status" value="2"/>
</dbReference>
<feature type="domain" description="Major vault protein repeat" evidence="13">
    <location>
        <begin position="537"/>
        <end position="598"/>
    </location>
</feature>
<dbReference type="STRING" id="9402.L5KHA7"/>
<evidence type="ECO:0000256" key="8">
    <source>
        <dbReference type="ARBA" id="ARBA00025300"/>
    </source>
</evidence>
<keyword evidence="5" id="KW-0677">Repeat</keyword>
<dbReference type="Gene3D" id="2.30.30.620">
    <property type="match status" value="1"/>
</dbReference>
<evidence type="ECO:0000256" key="2">
    <source>
        <dbReference type="ARBA" id="ARBA00004496"/>
    </source>
</evidence>
<keyword evidence="6" id="KW-0539">Nucleus</keyword>
<dbReference type="Gene3D" id="3.30.479.30">
    <property type="entry name" value="Band 7 domain"/>
    <property type="match status" value="1"/>
</dbReference>
<sequence length="970" mass="108013">MQIFLGYELMFEYFRLPTPEGAIAPHCTGEGHSTSRLICPLSFYTMGVGDWESVDLKLLPVLQAAPGEVTMATEESIIRIPPYHYIHVLDQNSNVSRVEVGPNTYIRQDNERVLFAPVHMVTVPPRHYCTVANPVSRDAQGSVLLDVTGQVRLRHADLEIRLAQDPFPLYPGEVLEKDITPLQVVLPNTALHLKALLDFENNSGDKVVAGDEWLFEGPGTYIPQKEVEVVEIIQATIIRQNQALRLRARKECQDRDNKERVTGVLLSRLREGEIIQATIIRQNQALRLRARKECQDRDNKERVTGEEWLVRSVGAYLPAVFEEVLDLVDAVILTEKTALHLRARQNFRDLRGVVHRTGEEWLVTVQDTEAHVPDVYEEVLGVVPITTLGPRNYCVILDPVGPDGKNQLGQKRVVKGEKSFFLQPGERLERGIQDVYVLSEQQGLLLRALQPLEEGEDEERVSHQAGDHWLIRGPLEYVRAVIGSTYMLTQDEVLWEKELPPGVEELLNKGQDPLADRGEKAMSKTLQPSLPRNKTRVVSYRVPHNAAVQVYDYREKRARVVFGPELVSLGPEEQFTVLSLSAGRPKRPHARRALCLLLGPDFFTDVITIETADHARLQLQLAYNWHFELRDRKDPQEAAKLFSVPDFVGDACKAIASRVRGAVASVTFDDFHKNSARIIRTAVFGFETLEAKGPNGEALPQARDRAIFPQNGLVVSSVDVQSVEPVDQRTRDALQRSVQLAIEITTNSQEAAARHEAQRLEQEARGRLERQKILDQSEAEKARRELLELEALSTAVESTGTAKAEAESRAEAARIEGQGSVLQAKLKAEALAIETEAELQRVQKVRELELVYARAQLELEVSKAQQLAEVEVKKFKLMTEALGPSTIRDLAVAGPEMQVKLLQSLGLKSTLITDGSTPVNLFHTALGLLGLGSEAQSTAKNATGGHGPEKGLLLQSSAVPQVFGSSRTVP</sequence>
<dbReference type="Gene3D" id="6.20.380.10">
    <property type="match status" value="1"/>
</dbReference>
<feature type="repeat" description="MVP" evidence="9">
    <location>
        <begin position="335"/>
        <end position="389"/>
    </location>
</feature>
<evidence type="ECO:0000256" key="7">
    <source>
        <dbReference type="ARBA" id="ARBA00023274"/>
    </source>
</evidence>
<dbReference type="Proteomes" id="UP000010552">
    <property type="component" value="Unassembled WGS sequence"/>
</dbReference>
<dbReference type="FunFam" id="2.30.30.570:FF:000001">
    <property type="entry name" value="major vault protein-like"/>
    <property type="match status" value="1"/>
</dbReference>
<dbReference type="PROSITE" id="PS51224">
    <property type="entry name" value="MVP"/>
    <property type="match status" value="5"/>
</dbReference>
<feature type="repeat" description="MVP" evidence="9">
    <location>
        <begin position="187"/>
        <end position="239"/>
    </location>
</feature>
<evidence type="ECO:0000259" key="10">
    <source>
        <dbReference type="Pfam" id="PF01505"/>
    </source>
</evidence>
<dbReference type="FunCoup" id="L5KHA7">
    <property type="interactions" value="265"/>
</dbReference>
<dbReference type="EMBL" id="KB030715">
    <property type="protein sequence ID" value="ELK10945.1"/>
    <property type="molecule type" value="Genomic_DNA"/>
</dbReference>
<evidence type="ECO:0000259" key="12">
    <source>
        <dbReference type="Pfam" id="PF17794"/>
    </source>
</evidence>
<dbReference type="FunFam" id="3.30.479.30:FF:000010">
    <property type="entry name" value="major vault protein-like"/>
    <property type="match status" value="1"/>
</dbReference>
<evidence type="ECO:0000259" key="11">
    <source>
        <dbReference type="Pfam" id="PF11978"/>
    </source>
</evidence>
<dbReference type="InterPro" id="IPR021870">
    <property type="entry name" value="MVP_shoulder"/>
</dbReference>
<dbReference type="FunFam" id="2.30.30.560:FF:000001">
    <property type="entry name" value="major vault protein-like"/>
    <property type="match status" value="1"/>
</dbReference>
<evidence type="ECO:0000313" key="14">
    <source>
        <dbReference type="EMBL" id="ELK10945.1"/>
    </source>
</evidence>
<gene>
    <name evidence="14" type="ORF">PAL_GLEAN10011876</name>
</gene>
<dbReference type="InterPro" id="IPR036013">
    <property type="entry name" value="Band_7/SPFH_dom_sf"/>
</dbReference>
<dbReference type="PANTHER" id="PTHR14165:SF3">
    <property type="entry name" value="MAJOR VAULT PROTEIN"/>
    <property type="match status" value="1"/>
</dbReference>
<evidence type="ECO:0000256" key="6">
    <source>
        <dbReference type="ARBA" id="ARBA00023242"/>
    </source>
</evidence>
<reference evidence="15" key="1">
    <citation type="journal article" date="2013" name="Science">
        <title>Comparative analysis of bat genomes provides insight into the evolution of flight and immunity.</title>
        <authorList>
            <person name="Zhang G."/>
            <person name="Cowled C."/>
            <person name="Shi Z."/>
            <person name="Huang Z."/>
            <person name="Bishop-Lilly K.A."/>
            <person name="Fang X."/>
            <person name="Wynne J.W."/>
            <person name="Xiong Z."/>
            <person name="Baker M.L."/>
            <person name="Zhao W."/>
            <person name="Tachedjian M."/>
            <person name="Zhu Y."/>
            <person name="Zhou P."/>
            <person name="Jiang X."/>
            <person name="Ng J."/>
            <person name="Yang L."/>
            <person name="Wu L."/>
            <person name="Xiao J."/>
            <person name="Feng Y."/>
            <person name="Chen Y."/>
            <person name="Sun X."/>
            <person name="Zhang Y."/>
            <person name="Marsh G.A."/>
            <person name="Crameri G."/>
            <person name="Broder C.C."/>
            <person name="Frey K.G."/>
            <person name="Wang L.F."/>
            <person name="Wang J."/>
        </authorList>
    </citation>
    <scope>NUCLEOTIDE SEQUENCE [LARGE SCALE GENOMIC DNA]</scope>
</reference>
<protein>
    <recommendedName>
        <fullName evidence="3">Major vault protein</fullName>
    </recommendedName>
</protein>
<comment type="function">
    <text evidence="8">Required for normal vault structure. Vaults are multi-subunit structures that may act as scaffolds for proteins involved in signal transduction. Vaults may also play a role in nucleo-cytoplasmic transport. Down-regulates IFNG-mediated STAT1 signaling and subsequent activation of JAK. Down-regulates SRC activity and signaling through MAP kinases.</text>
</comment>
<evidence type="ECO:0000256" key="1">
    <source>
        <dbReference type="ARBA" id="ARBA00004123"/>
    </source>
</evidence>
<feature type="repeat" description="MVP" evidence="9">
    <location>
        <begin position="391"/>
        <end position="439"/>
    </location>
</feature>
<dbReference type="InterPro" id="IPR039059">
    <property type="entry name" value="MVP"/>
</dbReference>
<dbReference type="GO" id="GO:1990904">
    <property type="term" value="C:ribonucleoprotein complex"/>
    <property type="evidence" value="ECO:0007669"/>
    <property type="project" value="UniProtKB-UniRule"/>
</dbReference>
<dbReference type="PANTHER" id="PTHR14165">
    <property type="entry name" value="MAJOR VAULT PROTEIN"/>
    <property type="match status" value="1"/>
</dbReference>
<dbReference type="AlphaFoldDB" id="L5KHA7"/>
<evidence type="ECO:0000256" key="5">
    <source>
        <dbReference type="ARBA" id="ARBA00022737"/>
    </source>
</evidence>
<keyword evidence="15" id="KW-1185">Reference proteome</keyword>
<organism evidence="14 15">
    <name type="scientific">Pteropus alecto</name>
    <name type="common">Black flying fox</name>
    <dbReference type="NCBI Taxonomy" id="9402"/>
    <lineage>
        <taxon>Eukaryota</taxon>
        <taxon>Metazoa</taxon>
        <taxon>Chordata</taxon>
        <taxon>Craniata</taxon>
        <taxon>Vertebrata</taxon>
        <taxon>Euteleostomi</taxon>
        <taxon>Mammalia</taxon>
        <taxon>Eutheria</taxon>
        <taxon>Laurasiatheria</taxon>
        <taxon>Chiroptera</taxon>
        <taxon>Yinpterochiroptera</taxon>
        <taxon>Pteropodoidea</taxon>
        <taxon>Pteropodidae</taxon>
        <taxon>Pteropodinae</taxon>
        <taxon>Pteropus</taxon>
    </lineage>
</organism>
<dbReference type="eggNOG" id="ENOG502QPP0">
    <property type="taxonomic scope" value="Eukaryota"/>
</dbReference>
<dbReference type="InterPro" id="IPR040989">
    <property type="entry name" value="Vault_3"/>
</dbReference>
<evidence type="ECO:0000256" key="9">
    <source>
        <dbReference type="PROSITE-ProRule" id="PRU00571"/>
    </source>
</evidence>
<feature type="repeat" description="MVP" evidence="9">
    <location>
        <begin position="282"/>
        <end position="334"/>
    </location>
</feature>
<evidence type="ECO:0000256" key="3">
    <source>
        <dbReference type="ARBA" id="ARBA00018296"/>
    </source>
</evidence>
<feature type="domain" description="Major vault protein repeat" evidence="12">
    <location>
        <begin position="120"/>
        <end position="179"/>
    </location>
</feature>
<dbReference type="FunFam" id="2.30.30.560:FF:000002">
    <property type="entry name" value="Major vault protein-alpha"/>
    <property type="match status" value="1"/>
</dbReference>
<dbReference type="Pfam" id="PF17795">
    <property type="entry name" value="Vault_3"/>
    <property type="match status" value="1"/>
</dbReference>
<dbReference type="InParanoid" id="L5KHA7"/>
<dbReference type="InterPro" id="IPR043179">
    <property type="entry name" value="Vault_2_sf"/>
</dbReference>
<dbReference type="Pfam" id="PF17794">
    <property type="entry name" value="Vault_2"/>
    <property type="match status" value="2"/>
</dbReference>
<feature type="repeat" description="MVP" evidence="9">
    <location>
        <begin position="126"/>
        <end position="186"/>
    </location>
</feature>
<keyword evidence="4 9" id="KW-0963">Cytoplasm</keyword>
<keyword evidence="7 9" id="KW-0687">Ribonucleoprotein</keyword>
<dbReference type="FunFam" id="2.30.30.570:FF:000002">
    <property type="entry name" value="Major vault protein-alpha"/>
    <property type="match status" value="1"/>
</dbReference>
<feature type="domain" description="Major vault protein repeat" evidence="10">
    <location>
        <begin position="278"/>
        <end position="318"/>
    </location>
</feature>
<evidence type="ECO:0000259" key="13">
    <source>
        <dbReference type="Pfam" id="PF17795"/>
    </source>
</evidence>
<dbReference type="Gene3D" id="6.10.250.720">
    <property type="match status" value="1"/>
</dbReference>
<dbReference type="Pfam" id="PF01505">
    <property type="entry name" value="Vault"/>
    <property type="match status" value="4"/>
</dbReference>
<evidence type="ECO:0000313" key="15">
    <source>
        <dbReference type="Proteomes" id="UP000010552"/>
    </source>
</evidence>
<comment type="subcellular location">
    <subcellularLocation>
        <location evidence="2 9">Cytoplasm</location>
    </subcellularLocation>
    <subcellularLocation>
        <location evidence="1">Nucleus</location>
    </subcellularLocation>
</comment>
<accession>L5KHA7</accession>
<evidence type="ECO:0000256" key="4">
    <source>
        <dbReference type="ARBA" id="ARBA00022490"/>
    </source>
</evidence>
<feature type="domain" description="Major vault protein repeat" evidence="10">
    <location>
        <begin position="332"/>
        <end position="374"/>
    </location>
</feature>
<dbReference type="InterPro" id="IPR041134">
    <property type="entry name" value="Vault_2"/>
</dbReference>
<dbReference type="CDD" id="cd08825">
    <property type="entry name" value="MVP_shoulder"/>
    <property type="match status" value="1"/>
</dbReference>
<feature type="domain" description="Major vault protein repeat" evidence="12">
    <location>
        <begin position="385"/>
        <end position="432"/>
    </location>
</feature>
<proteinExistence type="predicted"/>
<feature type="domain" description="Major vault protein shoulder" evidence="11">
    <location>
        <begin position="599"/>
        <end position="727"/>
    </location>
</feature>
<dbReference type="GO" id="GO:0005737">
    <property type="term" value="C:cytoplasm"/>
    <property type="evidence" value="ECO:0007669"/>
    <property type="project" value="UniProtKB-SubCell"/>
</dbReference>
<name>L5KHA7_PTEAL</name>
<dbReference type="GO" id="GO:0005634">
    <property type="term" value="C:nucleus"/>
    <property type="evidence" value="ECO:0007669"/>
    <property type="project" value="UniProtKB-SubCell"/>
</dbReference>
<dbReference type="Pfam" id="PF11978">
    <property type="entry name" value="MVP_shoulder"/>
    <property type="match status" value="1"/>
</dbReference>
<dbReference type="FunFam" id="2.30.30.550:FF:000001">
    <property type="entry name" value="major vault protein-like"/>
    <property type="match status" value="3"/>
</dbReference>
<feature type="domain" description="Major vault protein repeat" evidence="10">
    <location>
        <begin position="436"/>
        <end position="478"/>
    </location>
</feature>
<dbReference type="InterPro" id="IPR043023">
    <property type="entry name" value="MVP_rep_sf"/>
</dbReference>
<dbReference type="Gene3D" id="2.30.30.550">
    <property type="entry name" value="Major Vault Protein repeat"/>
    <property type="match status" value="5"/>
</dbReference>
<dbReference type="Gene3D" id="2.30.30.570">
    <property type="match status" value="2"/>
</dbReference>
<dbReference type="InterPro" id="IPR041139">
    <property type="entry name" value="MVP_rep_dom"/>
</dbReference>
<dbReference type="InterPro" id="IPR002499">
    <property type="entry name" value="Vault_N"/>
</dbReference>